<dbReference type="AlphaFoldDB" id="A0A5N5W121"/>
<keyword evidence="3" id="KW-1185">Reference proteome</keyword>
<sequence>MSIASLLFTLSGVLASSTGYASYAAGNTAFAGWLWWESGGGDDTKRRLRRWAGRFQGARCTAREVTS</sequence>
<dbReference type="RefSeq" id="WP_152265262.1">
    <property type="nucleotide sequence ID" value="NZ_VOKX01000107.1"/>
</dbReference>
<protein>
    <submittedName>
        <fullName evidence="2">Uncharacterized protein</fullName>
    </submittedName>
</protein>
<evidence type="ECO:0000313" key="3">
    <source>
        <dbReference type="Proteomes" id="UP000327000"/>
    </source>
</evidence>
<dbReference type="EMBL" id="VOKX01000107">
    <property type="protein sequence ID" value="KAB7835484.1"/>
    <property type="molecule type" value="Genomic_DNA"/>
</dbReference>
<comment type="caution">
    <text evidence="2">The sequence shown here is derived from an EMBL/GenBank/DDBJ whole genome shotgun (WGS) entry which is preliminary data.</text>
</comment>
<gene>
    <name evidence="2" type="ORF">FRZ00_26665</name>
</gene>
<evidence type="ECO:0000256" key="1">
    <source>
        <dbReference type="SAM" id="SignalP"/>
    </source>
</evidence>
<evidence type="ECO:0000313" key="2">
    <source>
        <dbReference type="EMBL" id="KAB7835484.1"/>
    </source>
</evidence>
<dbReference type="OrthoDB" id="9977936at2"/>
<organism evidence="2 3">
    <name type="scientific">Streptomyces mobaraensis</name>
    <name type="common">Streptoverticillium mobaraense</name>
    <dbReference type="NCBI Taxonomy" id="35621"/>
    <lineage>
        <taxon>Bacteria</taxon>
        <taxon>Bacillati</taxon>
        <taxon>Actinomycetota</taxon>
        <taxon>Actinomycetes</taxon>
        <taxon>Kitasatosporales</taxon>
        <taxon>Streptomycetaceae</taxon>
        <taxon>Streptomyces</taxon>
    </lineage>
</organism>
<reference evidence="2 3" key="1">
    <citation type="journal article" date="2019" name="Microb. Cell Fact.">
        <title>Exploring novel herbicidin analogues by transcriptional regulator overexpression and MS/MS molecular networking.</title>
        <authorList>
            <person name="Shi Y."/>
            <person name="Gu R."/>
            <person name="Li Y."/>
            <person name="Wang X."/>
            <person name="Ren W."/>
            <person name="Li X."/>
            <person name="Wang L."/>
            <person name="Xie Y."/>
            <person name="Hong B."/>
        </authorList>
    </citation>
    <scope>NUCLEOTIDE SEQUENCE [LARGE SCALE GENOMIC DNA]</scope>
    <source>
        <strain evidence="2 3">US-43</strain>
    </source>
</reference>
<name>A0A5N5W121_STRMB</name>
<dbReference type="Proteomes" id="UP000327000">
    <property type="component" value="Unassembled WGS sequence"/>
</dbReference>
<keyword evidence="1" id="KW-0732">Signal</keyword>
<proteinExistence type="predicted"/>
<feature type="chain" id="PRO_5039136440" evidence="1">
    <location>
        <begin position="22"/>
        <end position="67"/>
    </location>
</feature>
<accession>A0A5N5W121</accession>
<feature type="signal peptide" evidence="1">
    <location>
        <begin position="1"/>
        <end position="21"/>
    </location>
</feature>